<feature type="signal peptide" evidence="2">
    <location>
        <begin position="1"/>
        <end position="21"/>
    </location>
</feature>
<name>A0ABW2II00_9PROT</name>
<proteinExistence type="predicted"/>
<evidence type="ECO:0008006" key="5">
    <source>
        <dbReference type="Google" id="ProtNLM"/>
    </source>
</evidence>
<gene>
    <name evidence="3" type="ORF">ACFQS8_03865</name>
</gene>
<accession>A0ABW2II00</accession>
<dbReference type="RefSeq" id="WP_382165888.1">
    <property type="nucleotide sequence ID" value="NZ_JBHTBR010000002.1"/>
</dbReference>
<protein>
    <recommendedName>
        <fullName evidence="5">Lipoprotein</fullName>
    </recommendedName>
</protein>
<reference evidence="4" key="1">
    <citation type="journal article" date="2019" name="Int. J. Syst. Evol. Microbiol.">
        <title>The Global Catalogue of Microorganisms (GCM) 10K type strain sequencing project: providing services to taxonomists for standard genome sequencing and annotation.</title>
        <authorList>
            <consortium name="The Broad Institute Genomics Platform"/>
            <consortium name="The Broad Institute Genome Sequencing Center for Infectious Disease"/>
            <person name="Wu L."/>
            <person name="Ma J."/>
        </authorList>
    </citation>
    <scope>NUCLEOTIDE SEQUENCE [LARGE SCALE GENOMIC DNA]</scope>
    <source>
        <strain evidence="4">CCUG 51308</strain>
    </source>
</reference>
<evidence type="ECO:0000313" key="4">
    <source>
        <dbReference type="Proteomes" id="UP001596492"/>
    </source>
</evidence>
<dbReference type="PROSITE" id="PS51257">
    <property type="entry name" value="PROKAR_LIPOPROTEIN"/>
    <property type="match status" value="1"/>
</dbReference>
<comment type="caution">
    <text evidence="3">The sequence shown here is derived from an EMBL/GenBank/DDBJ whole genome shotgun (WGS) entry which is preliminary data.</text>
</comment>
<feature type="chain" id="PRO_5045771771" description="Lipoprotein" evidence="2">
    <location>
        <begin position="22"/>
        <end position="119"/>
    </location>
</feature>
<sequence length="119" mass="13383">MLKFCLIASVLAIPLFVSGCAGGVKKRVDEAHETAPTWFETQKEEVFGRGYPEFSSIPVTSPRGPVPQELLDGDERLNKEVEDLDNDPKAMTAQEENLEDPRIWAQKRREEVEKGVPKD</sequence>
<dbReference type="EMBL" id="JBHTBR010000002">
    <property type="protein sequence ID" value="MFC7290740.1"/>
    <property type="molecule type" value="Genomic_DNA"/>
</dbReference>
<feature type="region of interest" description="Disordered" evidence="1">
    <location>
        <begin position="54"/>
        <end position="119"/>
    </location>
</feature>
<evidence type="ECO:0000256" key="1">
    <source>
        <dbReference type="SAM" id="MobiDB-lite"/>
    </source>
</evidence>
<organism evidence="3 4">
    <name type="scientific">Hirschia litorea</name>
    <dbReference type="NCBI Taxonomy" id="1199156"/>
    <lineage>
        <taxon>Bacteria</taxon>
        <taxon>Pseudomonadati</taxon>
        <taxon>Pseudomonadota</taxon>
        <taxon>Alphaproteobacteria</taxon>
        <taxon>Hyphomonadales</taxon>
        <taxon>Hyphomonadaceae</taxon>
        <taxon>Hirschia</taxon>
    </lineage>
</organism>
<evidence type="ECO:0000256" key="2">
    <source>
        <dbReference type="SAM" id="SignalP"/>
    </source>
</evidence>
<evidence type="ECO:0000313" key="3">
    <source>
        <dbReference type="EMBL" id="MFC7290740.1"/>
    </source>
</evidence>
<keyword evidence="2" id="KW-0732">Signal</keyword>
<feature type="compositionally biased region" description="Basic and acidic residues" evidence="1">
    <location>
        <begin position="99"/>
        <end position="119"/>
    </location>
</feature>
<keyword evidence="4" id="KW-1185">Reference proteome</keyword>
<dbReference type="Proteomes" id="UP001596492">
    <property type="component" value="Unassembled WGS sequence"/>
</dbReference>